<dbReference type="InParanoid" id="D8LLC5"/>
<evidence type="ECO:0000256" key="5">
    <source>
        <dbReference type="SAM" id="MobiDB-lite"/>
    </source>
</evidence>
<dbReference type="InterPro" id="IPR000232">
    <property type="entry name" value="HSF_DNA-bd"/>
</dbReference>
<dbReference type="AlphaFoldDB" id="D8LLC5"/>
<feature type="compositionally biased region" description="Low complexity" evidence="5">
    <location>
        <begin position="179"/>
        <end position="193"/>
    </location>
</feature>
<dbReference type="PANTHER" id="PTHR10015:SF427">
    <property type="entry name" value="HEAT SHOCK FACTOR PROTEIN"/>
    <property type="match status" value="1"/>
</dbReference>
<evidence type="ECO:0000313" key="8">
    <source>
        <dbReference type="Proteomes" id="UP000002630"/>
    </source>
</evidence>
<sequence length="577" mass="60801">MPTSSSSRTPSSSTAPAAAVAAPTVAAAAASPASKYPRFGKRGAPQAFPSKLYEILEGENPDIVGWTATGRGFEVRDHARLSSEVLGRFFKQDKFSSFQRQLNLYGFRKITKGSESGSYQHPHFRRGERTTLLTIRRSTKEGNNSWGPYPDTAAAAAPATSVGGHNAAAREEWQQWPGASNPSSSFSSDATAANGNAEQEAVKAQAQSALDQNDVEVVSLLQRMAKEAQDSPARKRVALAAQQWEGARAQQAAAGESSPARHAQQQQQQQQQQQARFEKPRPAPAGSDEAGQTQQMVFTERLYDILSHERLGAGGGAAASQQARFLSLAFGTEGRAAPPGFPQKQYQQHYQGAGLPSPFGSTATTASCSSSPSSSSASSAAFSHLPLPSQLQEQPRRRQDPSESVESTHRRGGEGEEGTAATGGMVMSEQERQALLARSRSGPSAAAAAAVAAAEQDRQALLARPRTGPAGYSRDDEHRYYQQQQDAGYMYDRSPDRSPLGRGGGFSFGSGRFGSGAPQGSGGGALPPLPSLNFEQYNVGGGGGGGGGPVGVGEIRRAPWYGPESSYAPPPIGSYVN</sequence>
<dbReference type="Proteomes" id="UP000002630">
    <property type="component" value="Linkage Group LG20"/>
</dbReference>
<feature type="compositionally biased region" description="Gly residues" evidence="5">
    <location>
        <begin position="539"/>
        <end position="551"/>
    </location>
</feature>
<dbReference type="InterPro" id="IPR036388">
    <property type="entry name" value="WH-like_DNA-bd_sf"/>
</dbReference>
<feature type="region of interest" description="Disordered" evidence="5">
    <location>
        <begin position="140"/>
        <end position="208"/>
    </location>
</feature>
<comment type="similarity">
    <text evidence="4">Belongs to the HSF family.</text>
</comment>
<dbReference type="Pfam" id="PF00447">
    <property type="entry name" value="HSF_DNA-bind"/>
    <property type="match status" value="1"/>
</dbReference>
<keyword evidence="2" id="KW-0238">DNA-binding</keyword>
<evidence type="ECO:0000256" key="1">
    <source>
        <dbReference type="ARBA" id="ARBA00004123"/>
    </source>
</evidence>
<feature type="region of interest" description="Disordered" evidence="5">
    <location>
        <begin position="497"/>
        <end position="577"/>
    </location>
</feature>
<name>D8LLC5_ECTSI</name>
<dbReference type="GO" id="GO:0043565">
    <property type="term" value="F:sequence-specific DNA binding"/>
    <property type="evidence" value="ECO:0007669"/>
    <property type="project" value="InterPro"/>
</dbReference>
<dbReference type="PANTHER" id="PTHR10015">
    <property type="entry name" value="HEAT SHOCK TRANSCRIPTION FACTOR"/>
    <property type="match status" value="1"/>
</dbReference>
<feature type="domain" description="HSF-type DNA-binding" evidence="6">
    <location>
        <begin position="44"/>
        <end position="138"/>
    </location>
</feature>
<organism evidence="7 8">
    <name type="scientific">Ectocarpus siliculosus</name>
    <name type="common">Brown alga</name>
    <name type="synonym">Conferva siliculosa</name>
    <dbReference type="NCBI Taxonomy" id="2880"/>
    <lineage>
        <taxon>Eukaryota</taxon>
        <taxon>Sar</taxon>
        <taxon>Stramenopiles</taxon>
        <taxon>Ochrophyta</taxon>
        <taxon>PX clade</taxon>
        <taxon>Phaeophyceae</taxon>
        <taxon>Ectocarpales</taxon>
        <taxon>Ectocarpaceae</taxon>
        <taxon>Ectocarpus</taxon>
    </lineage>
</organism>
<comment type="subcellular location">
    <subcellularLocation>
        <location evidence="1">Nucleus</location>
    </subcellularLocation>
</comment>
<accession>D8LLC5</accession>
<dbReference type="EMBL" id="FN649745">
    <property type="protein sequence ID" value="CBN77123.1"/>
    <property type="molecule type" value="Genomic_DNA"/>
</dbReference>
<keyword evidence="7" id="KW-0346">Stress response</keyword>
<dbReference type="FunFam" id="1.10.10.10:FF:000479">
    <property type="entry name" value="Predicted protein"/>
    <property type="match status" value="1"/>
</dbReference>
<evidence type="ECO:0000256" key="4">
    <source>
        <dbReference type="RuleBase" id="RU004020"/>
    </source>
</evidence>
<keyword evidence="8" id="KW-1185">Reference proteome</keyword>
<feature type="compositionally biased region" description="Gly residues" evidence="5">
    <location>
        <begin position="501"/>
        <end position="525"/>
    </location>
</feature>
<evidence type="ECO:0000259" key="6">
    <source>
        <dbReference type="SMART" id="SM00415"/>
    </source>
</evidence>
<feature type="compositionally biased region" description="Low complexity" evidence="5">
    <location>
        <begin position="264"/>
        <end position="274"/>
    </location>
</feature>
<dbReference type="Gene3D" id="1.10.10.10">
    <property type="entry name" value="Winged helix-like DNA-binding domain superfamily/Winged helix DNA-binding domain"/>
    <property type="match status" value="1"/>
</dbReference>
<dbReference type="SUPFAM" id="SSF46785">
    <property type="entry name" value="Winged helix' DNA-binding domain"/>
    <property type="match status" value="1"/>
</dbReference>
<feature type="region of interest" description="Disordered" evidence="5">
    <location>
        <begin position="248"/>
        <end position="294"/>
    </location>
</feature>
<feature type="compositionally biased region" description="Low complexity" evidence="5">
    <location>
        <begin position="361"/>
        <end position="383"/>
    </location>
</feature>
<keyword evidence="3" id="KW-0539">Nucleus</keyword>
<dbReference type="SMART" id="SM00415">
    <property type="entry name" value="HSF"/>
    <property type="match status" value="1"/>
</dbReference>
<dbReference type="GO" id="GO:0005634">
    <property type="term" value="C:nucleus"/>
    <property type="evidence" value="ECO:0007669"/>
    <property type="project" value="UniProtKB-SubCell"/>
</dbReference>
<dbReference type="OrthoDB" id="60033at2759"/>
<dbReference type="GO" id="GO:0003700">
    <property type="term" value="F:DNA-binding transcription factor activity"/>
    <property type="evidence" value="ECO:0007669"/>
    <property type="project" value="InterPro"/>
</dbReference>
<feature type="compositionally biased region" description="Basic and acidic residues" evidence="5">
    <location>
        <begin position="394"/>
        <end position="414"/>
    </location>
</feature>
<proteinExistence type="inferred from homology"/>
<feature type="compositionally biased region" description="Pro residues" evidence="5">
    <location>
        <begin position="568"/>
        <end position="577"/>
    </location>
</feature>
<evidence type="ECO:0000256" key="3">
    <source>
        <dbReference type="ARBA" id="ARBA00023242"/>
    </source>
</evidence>
<gene>
    <name evidence="7" type="primary">HSF</name>
    <name evidence="7" type="ORF">Esi_0036_0080</name>
</gene>
<dbReference type="STRING" id="2880.D8LLC5"/>
<dbReference type="EMBL" id="FN648553">
    <property type="protein sequence ID" value="CBN77123.1"/>
    <property type="molecule type" value="Genomic_DNA"/>
</dbReference>
<evidence type="ECO:0000313" key="7">
    <source>
        <dbReference type="EMBL" id="CBN77123.1"/>
    </source>
</evidence>
<protein>
    <submittedName>
        <fullName evidence="7">Heat Shock transcription factor</fullName>
    </submittedName>
</protein>
<feature type="region of interest" description="Disordered" evidence="5">
    <location>
        <begin position="336"/>
        <end position="425"/>
    </location>
</feature>
<reference evidence="7 8" key="1">
    <citation type="journal article" date="2010" name="Nature">
        <title>The Ectocarpus genome and the independent evolution of multicellularity in brown algae.</title>
        <authorList>
            <person name="Cock J.M."/>
            <person name="Sterck L."/>
            <person name="Rouze P."/>
            <person name="Scornet D."/>
            <person name="Allen A.E."/>
            <person name="Amoutzias G."/>
            <person name="Anthouard V."/>
            <person name="Artiguenave F."/>
            <person name="Aury J.M."/>
            <person name="Badger J.H."/>
            <person name="Beszteri B."/>
            <person name="Billiau K."/>
            <person name="Bonnet E."/>
            <person name="Bothwell J.H."/>
            <person name="Bowler C."/>
            <person name="Boyen C."/>
            <person name="Brownlee C."/>
            <person name="Carrano C.J."/>
            <person name="Charrier B."/>
            <person name="Cho G.Y."/>
            <person name="Coelho S.M."/>
            <person name="Collen J."/>
            <person name="Corre E."/>
            <person name="Da Silva C."/>
            <person name="Delage L."/>
            <person name="Delaroque N."/>
            <person name="Dittami S.M."/>
            <person name="Doulbeau S."/>
            <person name="Elias M."/>
            <person name="Farnham G."/>
            <person name="Gachon C.M."/>
            <person name="Gschloessl B."/>
            <person name="Heesch S."/>
            <person name="Jabbari K."/>
            <person name="Jubin C."/>
            <person name="Kawai H."/>
            <person name="Kimura K."/>
            <person name="Kloareg B."/>
            <person name="Kupper F.C."/>
            <person name="Lang D."/>
            <person name="Le Bail A."/>
            <person name="Leblanc C."/>
            <person name="Lerouge P."/>
            <person name="Lohr M."/>
            <person name="Lopez P.J."/>
            <person name="Martens C."/>
            <person name="Maumus F."/>
            <person name="Michel G."/>
            <person name="Miranda-Saavedra D."/>
            <person name="Morales J."/>
            <person name="Moreau H."/>
            <person name="Motomura T."/>
            <person name="Nagasato C."/>
            <person name="Napoli C.A."/>
            <person name="Nelson D.R."/>
            <person name="Nyvall-Collen P."/>
            <person name="Peters A.F."/>
            <person name="Pommier C."/>
            <person name="Potin P."/>
            <person name="Poulain J."/>
            <person name="Quesneville H."/>
            <person name="Read B."/>
            <person name="Rensing S.A."/>
            <person name="Ritter A."/>
            <person name="Rousvoal S."/>
            <person name="Samanta M."/>
            <person name="Samson G."/>
            <person name="Schroeder D.C."/>
            <person name="Segurens B."/>
            <person name="Strittmatter M."/>
            <person name="Tonon T."/>
            <person name="Tregear J.W."/>
            <person name="Valentin K."/>
            <person name="von Dassow P."/>
            <person name="Yamagishi T."/>
            <person name="Van de Peer Y."/>
            <person name="Wincker P."/>
        </authorList>
    </citation>
    <scope>NUCLEOTIDE SEQUENCE [LARGE SCALE GENOMIC DNA]</scope>
    <source>
        <strain evidence="8">Ec32 / CCAP1310/4</strain>
    </source>
</reference>
<evidence type="ECO:0000256" key="2">
    <source>
        <dbReference type="ARBA" id="ARBA00023125"/>
    </source>
</evidence>
<dbReference type="InterPro" id="IPR036390">
    <property type="entry name" value="WH_DNA-bd_sf"/>
</dbReference>